<evidence type="ECO:0000256" key="1">
    <source>
        <dbReference type="SAM" id="SignalP"/>
    </source>
</evidence>
<dbReference type="PROSITE" id="PS51257">
    <property type="entry name" value="PROKAR_LIPOPROTEIN"/>
    <property type="match status" value="1"/>
</dbReference>
<evidence type="ECO:0000313" key="2">
    <source>
        <dbReference type="EMBL" id="AEE95722.1"/>
    </source>
</evidence>
<sequence>MFKNLCITFIDVSLLLLLLVGCNTTQQPANTAGSYTTKYEQIPASSSIQELTESTINSRYKNVADICFEDYENIDNIGYLAFSYKNKQLPYCGFTVAQQDGEQYKLSYFEDYSIAEKEPVSITQFIGTYPGTKDRKFHITIGYINNDRIKQIILYYPQSNVKVIQLGEDQHVFLDINVNSKDSLLKIEGRASNGNIVYKKDSD</sequence>
<dbReference type="AlphaFoldDB" id="F3ZZB2"/>
<dbReference type="OrthoDB" id="2475435at2"/>
<proteinExistence type="predicted"/>
<evidence type="ECO:0000313" key="3">
    <source>
        <dbReference type="Proteomes" id="UP000008457"/>
    </source>
</evidence>
<dbReference type="EMBL" id="CP002360">
    <property type="protein sequence ID" value="AEE95722.1"/>
    <property type="molecule type" value="Genomic_DNA"/>
</dbReference>
<feature type="chain" id="PRO_5038565196" description="Lipoprotein" evidence="1">
    <location>
        <begin position="30"/>
        <end position="203"/>
    </location>
</feature>
<dbReference type="KEGG" id="mas:Mahau_0517"/>
<feature type="signal peptide" evidence="1">
    <location>
        <begin position="1"/>
        <end position="29"/>
    </location>
</feature>
<name>F3ZZB2_MAHA5</name>
<dbReference type="eggNOG" id="ENOG5033IG1">
    <property type="taxonomic scope" value="Bacteria"/>
</dbReference>
<reference evidence="3" key="1">
    <citation type="submission" date="2010-11" db="EMBL/GenBank/DDBJ databases">
        <title>The complete genome of Mahella australiensis DSM 15567.</title>
        <authorList>
            <consortium name="US DOE Joint Genome Institute (JGI-PGF)"/>
            <person name="Lucas S."/>
            <person name="Copeland A."/>
            <person name="Lapidus A."/>
            <person name="Bruce D."/>
            <person name="Goodwin L."/>
            <person name="Pitluck S."/>
            <person name="Kyrpides N."/>
            <person name="Mavromatis K."/>
            <person name="Pagani I."/>
            <person name="Ivanova N."/>
            <person name="Teshima H."/>
            <person name="Brettin T."/>
            <person name="Detter J.C."/>
            <person name="Han C."/>
            <person name="Tapia R."/>
            <person name="Land M."/>
            <person name="Hauser L."/>
            <person name="Markowitz V."/>
            <person name="Cheng J.-F."/>
            <person name="Hugenholtz P."/>
            <person name="Woyke T."/>
            <person name="Wu D."/>
            <person name="Spring S."/>
            <person name="Pukall R."/>
            <person name="Steenblock K."/>
            <person name="Schneider S."/>
            <person name="Klenk H.-P."/>
            <person name="Eisen J.A."/>
        </authorList>
    </citation>
    <scope>NUCLEOTIDE SEQUENCE [LARGE SCALE GENOMIC DNA]</scope>
    <source>
        <strain evidence="3">DSM 15567 / CIP 107919 / 50-1 BON</strain>
    </source>
</reference>
<keyword evidence="1" id="KW-0732">Signal</keyword>
<organism evidence="2 3">
    <name type="scientific">Mahella australiensis (strain DSM 15567 / CIP 107919 / 50-1 BON)</name>
    <dbReference type="NCBI Taxonomy" id="697281"/>
    <lineage>
        <taxon>Bacteria</taxon>
        <taxon>Bacillati</taxon>
        <taxon>Bacillota</taxon>
        <taxon>Clostridia</taxon>
        <taxon>Thermoanaerobacterales</taxon>
        <taxon>Thermoanaerobacterales Family IV. Incertae Sedis</taxon>
        <taxon>Mahella</taxon>
    </lineage>
</organism>
<dbReference type="HOGENOM" id="CLU_1347564_0_0_9"/>
<accession>F3ZZB2</accession>
<gene>
    <name evidence="2" type="ordered locus">Mahau_0517</name>
</gene>
<keyword evidence="3" id="KW-1185">Reference proteome</keyword>
<dbReference type="Proteomes" id="UP000008457">
    <property type="component" value="Chromosome"/>
</dbReference>
<reference evidence="2 3" key="2">
    <citation type="journal article" date="2011" name="Stand. Genomic Sci.">
        <title>Complete genome sequence of Mahella australiensis type strain (50-1 BON).</title>
        <authorList>
            <person name="Sikorski J."/>
            <person name="Teshima H."/>
            <person name="Nolan M."/>
            <person name="Lucas S."/>
            <person name="Hammon N."/>
            <person name="Deshpande S."/>
            <person name="Cheng J.F."/>
            <person name="Pitluck S."/>
            <person name="Liolios K."/>
            <person name="Pagani I."/>
            <person name="Ivanova N."/>
            <person name="Huntemann M."/>
            <person name="Mavromatis K."/>
            <person name="Ovchinikova G."/>
            <person name="Pati A."/>
            <person name="Tapia R."/>
            <person name="Han C."/>
            <person name="Goodwin L."/>
            <person name="Chen A."/>
            <person name="Palaniappan K."/>
            <person name="Land M."/>
            <person name="Hauser L."/>
            <person name="Ngatchou-Djao O.D."/>
            <person name="Rohde M."/>
            <person name="Pukall R."/>
            <person name="Spring S."/>
            <person name="Abt B."/>
            <person name="Goker M."/>
            <person name="Detter J.C."/>
            <person name="Woyke T."/>
            <person name="Bristow J."/>
            <person name="Markowitz V."/>
            <person name="Hugenholtz P."/>
            <person name="Eisen J.A."/>
            <person name="Kyrpides N.C."/>
            <person name="Klenk H.P."/>
            <person name="Lapidus A."/>
        </authorList>
    </citation>
    <scope>NUCLEOTIDE SEQUENCE [LARGE SCALE GENOMIC DNA]</scope>
    <source>
        <strain evidence="3">DSM 15567 / CIP 107919 / 50-1 BON</strain>
    </source>
</reference>
<protein>
    <recommendedName>
        <fullName evidence="4">Lipoprotein</fullName>
    </recommendedName>
</protein>
<dbReference type="RefSeq" id="WP_013780155.1">
    <property type="nucleotide sequence ID" value="NC_015520.1"/>
</dbReference>
<evidence type="ECO:0008006" key="4">
    <source>
        <dbReference type="Google" id="ProtNLM"/>
    </source>
</evidence>